<comment type="caution">
    <text evidence="9">The sequence shown here is derived from an EMBL/GenBank/DDBJ whole genome shotgun (WGS) entry which is preliminary data.</text>
</comment>
<accession>A0AAJ0CHQ2</accession>
<feature type="chain" id="PRO_5042519917" description="Peptidase A1 domain-containing protein" evidence="7">
    <location>
        <begin position="21"/>
        <end position="407"/>
    </location>
</feature>
<feature type="domain" description="Peptidase A1" evidence="8">
    <location>
        <begin position="93"/>
        <end position="403"/>
    </location>
</feature>
<organism evidence="9 10">
    <name type="scientific">Conoideocrella luteorostrata</name>
    <dbReference type="NCBI Taxonomy" id="1105319"/>
    <lineage>
        <taxon>Eukaryota</taxon>
        <taxon>Fungi</taxon>
        <taxon>Dikarya</taxon>
        <taxon>Ascomycota</taxon>
        <taxon>Pezizomycotina</taxon>
        <taxon>Sordariomycetes</taxon>
        <taxon>Hypocreomycetidae</taxon>
        <taxon>Hypocreales</taxon>
        <taxon>Clavicipitaceae</taxon>
        <taxon>Conoideocrella</taxon>
    </lineage>
</organism>
<dbReference type="CDD" id="cd06097">
    <property type="entry name" value="Aspergillopepsin_like"/>
    <property type="match status" value="1"/>
</dbReference>
<dbReference type="Proteomes" id="UP001251528">
    <property type="component" value="Unassembled WGS sequence"/>
</dbReference>
<dbReference type="InterPro" id="IPR021109">
    <property type="entry name" value="Peptidase_aspartic_dom_sf"/>
</dbReference>
<keyword evidence="2 6" id="KW-0645">Protease</keyword>
<dbReference type="PANTHER" id="PTHR47966">
    <property type="entry name" value="BETA-SITE APP-CLEAVING ENZYME, ISOFORM A-RELATED"/>
    <property type="match status" value="1"/>
</dbReference>
<evidence type="ECO:0000256" key="7">
    <source>
        <dbReference type="SAM" id="SignalP"/>
    </source>
</evidence>
<protein>
    <recommendedName>
        <fullName evidence="8">Peptidase A1 domain-containing protein</fullName>
    </recommendedName>
</protein>
<evidence type="ECO:0000256" key="3">
    <source>
        <dbReference type="ARBA" id="ARBA00022750"/>
    </source>
</evidence>
<evidence type="ECO:0000256" key="5">
    <source>
        <dbReference type="PIRSR" id="PIRSR601461-1"/>
    </source>
</evidence>
<name>A0AAJ0CHQ2_9HYPO</name>
<dbReference type="AlphaFoldDB" id="A0AAJ0CHQ2"/>
<proteinExistence type="inferred from homology"/>
<evidence type="ECO:0000256" key="1">
    <source>
        <dbReference type="ARBA" id="ARBA00007447"/>
    </source>
</evidence>
<dbReference type="FunFam" id="2.40.70.10:FF:000024">
    <property type="entry name" value="Endothiapepsin"/>
    <property type="match status" value="1"/>
</dbReference>
<dbReference type="Pfam" id="PF00026">
    <property type="entry name" value="Asp"/>
    <property type="match status" value="1"/>
</dbReference>
<dbReference type="InterPro" id="IPR001461">
    <property type="entry name" value="Aspartic_peptidase_A1"/>
</dbReference>
<evidence type="ECO:0000313" key="10">
    <source>
        <dbReference type="Proteomes" id="UP001251528"/>
    </source>
</evidence>
<evidence type="ECO:0000259" key="8">
    <source>
        <dbReference type="PROSITE" id="PS51767"/>
    </source>
</evidence>
<dbReference type="GO" id="GO:0006508">
    <property type="term" value="P:proteolysis"/>
    <property type="evidence" value="ECO:0007669"/>
    <property type="project" value="UniProtKB-KW"/>
</dbReference>
<dbReference type="PANTHER" id="PTHR47966:SF2">
    <property type="entry name" value="ASPERGILLOPEPSIN-1-RELATED"/>
    <property type="match status" value="1"/>
</dbReference>
<evidence type="ECO:0000313" key="9">
    <source>
        <dbReference type="EMBL" id="KAK2591844.1"/>
    </source>
</evidence>
<dbReference type="PRINTS" id="PR00792">
    <property type="entry name" value="PEPSIN"/>
</dbReference>
<sequence>MQTFGSFLVSLVLAGSVAFAAPTVSSSTHNGAFSVPAKHNSNFKHNGPAALAKAYQKFNKPLPQDVANAVHRQQHKRTTGSAITSPQQYDSEYLTPVQIGTPAQTLHLDFDTGSSDLWVFSSETPSNEVNGQALYNPNKSSTAKLLSGESWSITYGDQSSSSGNVFSDAVTVGGLTVKTQAVEAAKQVSAQFSNDAQSSGLLGLAFSSINTVRPQKQKTFFDNAKPTLNSQLFTANLNHNADGKYNFGYIDDSEYAGSITYTPVDSSQGFWTFTSTGYAVGGSTLKRTSISGIADTGTTLLLLPDSVVNAYYSHVSGASYDDQQGGYTFACGTSLPNFTFGVSGSKITIPGSFMNYAPTDDSGQTCFGGLQSSSGIGINIFGDIALKAAFVVFDGGNNRLGWAPKSL</sequence>
<keyword evidence="3 6" id="KW-0064">Aspartyl protease</keyword>
<dbReference type="FunFam" id="2.40.70.10:FF:000026">
    <property type="entry name" value="Endothiapepsin"/>
    <property type="match status" value="1"/>
</dbReference>
<gene>
    <name evidence="9" type="ORF">QQS21_010453</name>
</gene>
<keyword evidence="7" id="KW-0732">Signal</keyword>
<feature type="signal peptide" evidence="7">
    <location>
        <begin position="1"/>
        <end position="20"/>
    </location>
</feature>
<dbReference type="PROSITE" id="PS51767">
    <property type="entry name" value="PEPTIDASE_A1"/>
    <property type="match status" value="1"/>
</dbReference>
<dbReference type="InterPro" id="IPR001969">
    <property type="entry name" value="Aspartic_peptidase_AS"/>
</dbReference>
<keyword evidence="10" id="KW-1185">Reference proteome</keyword>
<feature type="active site" evidence="5">
    <location>
        <position position="295"/>
    </location>
</feature>
<dbReference type="SUPFAM" id="SSF50630">
    <property type="entry name" value="Acid proteases"/>
    <property type="match status" value="1"/>
</dbReference>
<dbReference type="PROSITE" id="PS00141">
    <property type="entry name" value="ASP_PROTEASE"/>
    <property type="match status" value="2"/>
</dbReference>
<dbReference type="GO" id="GO:0004190">
    <property type="term" value="F:aspartic-type endopeptidase activity"/>
    <property type="evidence" value="ECO:0007669"/>
    <property type="project" value="UniProtKB-KW"/>
</dbReference>
<dbReference type="EMBL" id="JASWJB010000305">
    <property type="protein sequence ID" value="KAK2591844.1"/>
    <property type="molecule type" value="Genomic_DNA"/>
</dbReference>
<keyword evidence="4 6" id="KW-0378">Hydrolase</keyword>
<dbReference type="Gene3D" id="2.40.70.10">
    <property type="entry name" value="Acid Proteases"/>
    <property type="match status" value="2"/>
</dbReference>
<evidence type="ECO:0000256" key="4">
    <source>
        <dbReference type="ARBA" id="ARBA00022801"/>
    </source>
</evidence>
<evidence type="ECO:0000256" key="2">
    <source>
        <dbReference type="ARBA" id="ARBA00022670"/>
    </source>
</evidence>
<reference evidence="9" key="1">
    <citation type="submission" date="2023-06" db="EMBL/GenBank/DDBJ databases">
        <title>Conoideocrella luteorostrata (Hypocreales: Clavicipitaceae), a potential biocontrol fungus for elongate hemlock scale in United States Christmas tree production areas.</title>
        <authorList>
            <person name="Barrett H."/>
            <person name="Lovett B."/>
            <person name="Macias A.M."/>
            <person name="Stajich J.E."/>
            <person name="Kasson M.T."/>
        </authorList>
    </citation>
    <scope>NUCLEOTIDE SEQUENCE</scope>
    <source>
        <strain evidence="9">ARSEF 14590</strain>
    </source>
</reference>
<comment type="similarity">
    <text evidence="1 6">Belongs to the peptidase A1 family.</text>
</comment>
<dbReference type="InterPro" id="IPR033121">
    <property type="entry name" value="PEPTIDASE_A1"/>
</dbReference>
<dbReference type="InterPro" id="IPR034163">
    <property type="entry name" value="Aspergillopepsin-like_cat_dom"/>
</dbReference>
<feature type="active site" evidence="5">
    <location>
        <position position="111"/>
    </location>
</feature>
<evidence type="ECO:0000256" key="6">
    <source>
        <dbReference type="RuleBase" id="RU000454"/>
    </source>
</evidence>